<accession>A0A1K2IM20</accession>
<dbReference type="AlphaFoldDB" id="A0A1K2IM20"/>
<dbReference type="EMBL" id="FPKW01000005">
    <property type="protein sequence ID" value="SFZ93489.1"/>
    <property type="molecule type" value="Genomic_DNA"/>
</dbReference>
<dbReference type="STRING" id="1612149.SAMN05216324_10599"/>
<dbReference type="Proteomes" id="UP000182034">
    <property type="component" value="Unassembled WGS sequence"/>
</dbReference>
<protein>
    <submittedName>
        <fullName evidence="1">Uncharacterized protein</fullName>
    </submittedName>
</protein>
<gene>
    <name evidence="1" type="ORF">SAMN05216324_10599</name>
</gene>
<sequence>MDRSHLESQITAQKSTKILKQYKPSKSIANKLYELSLYPYFRQ</sequence>
<proteinExistence type="predicted"/>
<keyword evidence="2" id="KW-1185">Reference proteome</keyword>
<evidence type="ECO:0000313" key="2">
    <source>
        <dbReference type="Proteomes" id="UP000182034"/>
    </source>
</evidence>
<evidence type="ECO:0000313" key="1">
    <source>
        <dbReference type="EMBL" id="SFZ93489.1"/>
    </source>
</evidence>
<name>A0A1K2IM20_9FLAO</name>
<reference evidence="2" key="1">
    <citation type="submission" date="2016-10" db="EMBL/GenBank/DDBJ databases">
        <authorList>
            <person name="Varghese N."/>
            <person name="Submissions S."/>
        </authorList>
    </citation>
    <scope>NUCLEOTIDE SEQUENCE [LARGE SCALE GENOMIC DNA]</scope>
    <source>
        <strain evidence="2">SUR2</strain>
    </source>
</reference>
<organism evidence="1 2">
    <name type="scientific">Chryseobacterium limigenitum</name>
    <dbReference type="NCBI Taxonomy" id="1612149"/>
    <lineage>
        <taxon>Bacteria</taxon>
        <taxon>Pseudomonadati</taxon>
        <taxon>Bacteroidota</taxon>
        <taxon>Flavobacteriia</taxon>
        <taxon>Flavobacteriales</taxon>
        <taxon>Weeksellaceae</taxon>
        <taxon>Chryseobacterium group</taxon>
        <taxon>Chryseobacterium</taxon>
    </lineage>
</organism>